<protein>
    <submittedName>
        <fullName evidence="1">Uncharacterized protein</fullName>
    </submittedName>
</protein>
<evidence type="ECO:0000313" key="2">
    <source>
        <dbReference type="Proteomes" id="UP000002985"/>
    </source>
</evidence>
<dbReference type="STRING" id="247490.KSU1_A0042"/>
<dbReference type="EMBL" id="BAFH01000001">
    <property type="protein sequence ID" value="GAB60809.1"/>
    <property type="molecule type" value="Genomic_DNA"/>
</dbReference>
<dbReference type="Proteomes" id="UP000002985">
    <property type="component" value="Unassembled WGS sequence"/>
</dbReference>
<reference evidence="1 2" key="1">
    <citation type="journal article" date="2012" name="FEBS Lett.">
        <title>Anammox organism KSU-1 expresses a NirK-type copper-containing nitrite reductase instead of a NirS-type with cytochrome cd1.</title>
        <authorList>
            <person name="Hira D."/>
            <person name="Toh H."/>
            <person name="Migita C.T."/>
            <person name="Okubo H."/>
            <person name="Nishiyama T."/>
            <person name="Hattori M."/>
            <person name="Furukawa K."/>
            <person name="Fujii T."/>
        </authorList>
    </citation>
    <scope>NUCLEOTIDE SEQUENCE [LARGE SCALE GENOMIC DNA]</scope>
</reference>
<keyword evidence="2" id="KW-1185">Reference proteome</keyword>
<sequence>MTVQENQIVVNTSPWIALSICNQIPLLQKLYNDVLIPLGVKEEILEGGEQGIGTYELKISSGLKIEKVVDLELNRSGRQ</sequence>
<evidence type="ECO:0000313" key="1">
    <source>
        <dbReference type="EMBL" id="GAB60809.1"/>
    </source>
</evidence>
<proteinExistence type="predicted"/>
<gene>
    <name evidence="1" type="ORF">KSU1_A0042</name>
</gene>
<dbReference type="OrthoDB" id="764457at2"/>
<dbReference type="Pfam" id="PF11848">
    <property type="entry name" value="DUF3368"/>
    <property type="match status" value="1"/>
</dbReference>
<comment type="caution">
    <text evidence="1">The sequence shown here is derived from an EMBL/GenBank/DDBJ whole genome shotgun (WGS) entry which is preliminary data.</text>
</comment>
<name>I3IGG4_9BACT</name>
<organism evidence="1 2">
    <name type="scientific">Candidatus Jettenia caeni</name>
    <dbReference type="NCBI Taxonomy" id="247490"/>
    <lineage>
        <taxon>Bacteria</taxon>
        <taxon>Pseudomonadati</taxon>
        <taxon>Planctomycetota</taxon>
        <taxon>Candidatus Brocadiia</taxon>
        <taxon>Candidatus Brocadiales</taxon>
        <taxon>Candidatus Brocadiaceae</taxon>
        <taxon>Candidatus Jettenia</taxon>
    </lineage>
</organism>
<accession>I3IGG4</accession>
<dbReference type="InterPro" id="IPR021799">
    <property type="entry name" value="PIN-like_prokaryotic"/>
</dbReference>
<dbReference type="AlphaFoldDB" id="I3IGG4"/>